<accession>A0A0D1WC51</accession>
<dbReference type="AlphaFoldDB" id="A0A0D1WC51"/>
<evidence type="ECO:0000313" key="2">
    <source>
        <dbReference type="EMBL" id="SDJ87869.1"/>
    </source>
</evidence>
<proteinExistence type="predicted"/>
<dbReference type="Proteomes" id="UP000037269">
    <property type="component" value="Unassembled WGS sequence"/>
</dbReference>
<evidence type="ECO:0000313" key="1">
    <source>
        <dbReference type="EMBL" id="KON84217.1"/>
    </source>
</evidence>
<keyword evidence="3" id="KW-1185">Reference proteome</keyword>
<sequence length="80" mass="9575">MQIYGSRKCIYCNQKYNWTGMLENRASEKMQGEILKDRDLHFAKFFKSADNDKVYHVKVICPICRETNTFEYTRMSFSSE</sequence>
<dbReference type="PATRIC" id="fig|47500.12.peg.787"/>
<reference evidence="1 3" key="1">
    <citation type="submission" date="2015-07" db="EMBL/GenBank/DDBJ databases">
        <title>Fjat-14205 dsm 2895.</title>
        <authorList>
            <person name="Liu B."/>
            <person name="Wang J."/>
            <person name="Zhu Y."/>
            <person name="Liu G."/>
            <person name="Chen Q."/>
            <person name="Chen Z."/>
            <person name="Lan J."/>
            <person name="Che J."/>
            <person name="Ge C."/>
            <person name="Shi H."/>
            <person name="Pan Z."/>
            <person name="Liu X."/>
        </authorList>
    </citation>
    <scope>NUCLEOTIDE SEQUENCE [LARGE SCALE GENOMIC DNA]</scope>
    <source>
        <strain evidence="1 3">DSM 2895</strain>
    </source>
</reference>
<dbReference type="EMBL" id="FNED01000031">
    <property type="protein sequence ID" value="SDJ87869.1"/>
    <property type="molecule type" value="Genomic_DNA"/>
</dbReference>
<gene>
    <name evidence="1" type="ORF">AF333_30195</name>
    <name evidence="2" type="ORF">SAMN04487909_13121</name>
</gene>
<dbReference type="EMBL" id="LGUG01000013">
    <property type="protein sequence ID" value="KON84217.1"/>
    <property type="molecule type" value="Genomic_DNA"/>
</dbReference>
<evidence type="ECO:0000313" key="4">
    <source>
        <dbReference type="Proteomes" id="UP000182836"/>
    </source>
</evidence>
<protein>
    <submittedName>
        <fullName evidence="1">Uncharacterized protein</fullName>
    </submittedName>
</protein>
<dbReference type="Proteomes" id="UP000182836">
    <property type="component" value="Unassembled WGS sequence"/>
</dbReference>
<evidence type="ECO:0000313" key="3">
    <source>
        <dbReference type="Proteomes" id="UP000037269"/>
    </source>
</evidence>
<reference evidence="2 4" key="2">
    <citation type="submission" date="2016-10" db="EMBL/GenBank/DDBJ databases">
        <authorList>
            <person name="de Groot N.N."/>
        </authorList>
    </citation>
    <scope>NUCLEOTIDE SEQUENCE [LARGE SCALE GENOMIC DNA]</scope>
    <source>
        <strain evidence="2 4">DSM 2895</strain>
    </source>
</reference>
<organism evidence="1 3">
    <name type="scientific">Aneurinibacillus migulanus</name>
    <name type="common">Bacillus migulanus</name>
    <dbReference type="NCBI Taxonomy" id="47500"/>
    <lineage>
        <taxon>Bacteria</taxon>
        <taxon>Bacillati</taxon>
        <taxon>Bacillota</taxon>
        <taxon>Bacilli</taxon>
        <taxon>Bacillales</taxon>
        <taxon>Paenibacillaceae</taxon>
        <taxon>Aneurinibacillus group</taxon>
        <taxon>Aneurinibacillus</taxon>
    </lineage>
</organism>
<name>A0A0D1WC51_ANEMI</name>